<evidence type="ECO:0000313" key="2">
    <source>
        <dbReference type="Proteomes" id="UP000886723"/>
    </source>
</evidence>
<evidence type="ECO:0000313" key="1">
    <source>
        <dbReference type="EMBL" id="HIV13840.1"/>
    </source>
</evidence>
<organism evidence="1 2">
    <name type="scientific">Candidatus Pullilachnospira stercoravium</name>
    <dbReference type="NCBI Taxonomy" id="2840913"/>
    <lineage>
        <taxon>Bacteria</taxon>
        <taxon>Bacillati</taxon>
        <taxon>Bacillota</taxon>
        <taxon>Clostridia</taxon>
        <taxon>Lachnospirales</taxon>
        <taxon>Lachnospiraceae</taxon>
        <taxon>Lachnospiraceae incertae sedis</taxon>
        <taxon>Candidatus Pullilachnospira</taxon>
    </lineage>
</organism>
<dbReference type="Proteomes" id="UP000886723">
    <property type="component" value="Unassembled WGS sequence"/>
</dbReference>
<reference evidence="1" key="1">
    <citation type="submission" date="2020-10" db="EMBL/GenBank/DDBJ databases">
        <authorList>
            <person name="Gilroy R."/>
        </authorList>
    </citation>
    <scope>NUCLEOTIDE SEQUENCE</scope>
    <source>
        <strain evidence="1">ChiBcec2-4451</strain>
    </source>
</reference>
<feature type="non-terminal residue" evidence="1">
    <location>
        <position position="55"/>
    </location>
</feature>
<proteinExistence type="predicted"/>
<protein>
    <submittedName>
        <fullName evidence="1">Penicillinase repressor</fullName>
    </submittedName>
</protein>
<comment type="caution">
    <text evidence="1">The sequence shown here is derived from an EMBL/GenBank/DDBJ whole genome shotgun (WGS) entry which is preliminary data.</text>
</comment>
<dbReference type="AlphaFoldDB" id="A0A9D1T6P0"/>
<reference evidence="1" key="2">
    <citation type="journal article" date="2021" name="PeerJ">
        <title>Extensive microbial diversity within the chicken gut microbiome revealed by metagenomics and culture.</title>
        <authorList>
            <person name="Gilroy R."/>
            <person name="Ravi A."/>
            <person name="Getino M."/>
            <person name="Pursley I."/>
            <person name="Horton D.L."/>
            <person name="Alikhan N.F."/>
            <person name="Baker D."/>
            <person name="Gharbi K."/>
            <person name="Hall N."/>
            <person name="Watson M."/>
            <person name="Adriaenssens E.M."/>
            <person name="Foster-Nyarko E."/>
            <person name="Jarju S."/>
            <person name="Secka A."/>
            <person name="Antonio M."/>
            <person name="Oren A."/>
            <person name="Chaudhuri R.R."/>
            <person name="La Ragione R."/>
            <person name="Hildebrand F."/>
            <person name="Pallen M.J."/>
        </authorList>
    </citation>
    <scope>NUCLEOTIDE SEQUENCE</scope>
    <source>
        <strain evidence="1">ChiBcec2-4451</strain>
    </source>
</reference>
<name>A0A9D1T6P0_9FIRM</name>
<sequence>MGRTPDETLDTLGGRKKLSEAELEYMNVIWEHPEGISSEDLYACFGQARGTKSTL</sequence>
<dbReference type="EMBL" id="DVON01000254">
    <property type="protein sequence ID" value="HIV13840.1"/>
    <property type="molecule type" value="Genomic_DNA"/>
</dbReference>
<gene>
    <name evidence="1" type="ORF">IAA63_11970</name>
</gene>
<accession>A0A9D1T6P0</accession>